<keyword evidence="2" id="KW-1185">Reference proteome</keyword>
<protein>
    <submittedName>
        <fullName evidence="1">Uncharacterized protein</fullName>
    </submittedName>
</protein>
<sequence>MIFSSIQGYVDPPNWHNQQPNQHQQNGSDNIQLLPPLPPQVGGSTGASGGGTMGSIRPGSMAERARSAKLPPPEQQLKCPRCDSTNTKFCYFNNYSLTQPRHFCKACRRYWTRGGALRNVPVGGGCRRNNKKNKRSRSKSPNSTNSHEKQTSSSSAIASHHELIGHQLPQTITNLPFMASMQNHLSRFVVGNVNMGLGLREIQEQQQQQQQQTDQMGFQIGVGNGNGNSLVTVSAAVAGGGVGVDQWRNLQQFPFLNTFESNSGGNNSFPFQGESIEATSSGFVGDIASNPRVVNQEQPPLKMEENRSLNLSRTSLGVSEHNNQQQFYSWNDLSGSSTTHLL</sequence>
<accession>A0ACB0MBX7</accession>
<name>A0ACB0MBX7_TRIPR</name>
<evidence type="ECO:0000313" key="2">
    <source>
        <dbReference type="Proteomes" id="UP001177021"/>
    </source>
</evidence>
<dbReference type="Proteomes" id="UP001177021">
    <property type="component" value="Unassembled WGS sequence"/>
</dbReference>
<gene>
    <name evidence="1" type="ORF">MILVUS5_LOCUS41058</name>
</gene>
<evidence type="ECO:0000313" key="1">
    <source>
        <dbReference type="EMBL" id="CAJ2678835.1"/>
    </source>
</evidence>
<comment type="caution">
    <text evidence="1">The sequence shown here is derived from an EMBL/GenBank/DDBJ whole genome shotgun (WGS) entry which is preliminary data.</text>
</comment>
<reference evidence="1" key="1">
    <citation type="submission" date="2023-10" db="EMBL/GenBank/DDBJ databases">
        <authorList>
            <person name="Rodriguez Cubillos JULIANA M."/>
            <person name="De Vega J."/>
        </authorList>
    </citation>
    <scope>NUCLEOTIDE SEQUENCE</scope>
</reference>
<proteinExistence type="predicted"/>
<organism evidence="1 2">
    <name type="scientific">Trifolium pratense</name>
    <name type="common">Red clover</name>
    <dbReference type="NCBI Taxonomy" id="57577"/>
    <lineage>
        <taxon>Eukaryota</taxon>
        <taxon>Viridiplantae</taxon>
        <taxon>Streptophyta</taxon>
        <taxon>Embryophyta</taxon>
        <taxon>Tracheophyta</taxon>
        <taxon>Spermatophyta</taxon>
        <taxon>Magnoliopsida</taxon>
        <taxon>eudicotyledons</taxon>
        <taxon>Gunneridae</taxon>
        <taxon>Pentapetalae</taxon>
        <taxon>rosids</taxon>
        <taxon>fabids</taxon>
        <taxon>Fabales</taxon>
        <taxon>Fabaceae</taxon>
        <taxon>Papilionoideae</taxon>
        <taxon>50 kb inversion clade</taxon>
        <taxon>NPAAA clade</taxon>
        <taxon>Hologalegina</taxon>
        <taxon>IRL clade</taxon>
        <taxon>Trifolieae</taxon>
        <taxon>Trifolium</taxon>
    </lineage>
</organism>
<dbReference type="EMBL" id="CASHSV030000823">
    <property type="protein sequence ID" value="CAJ2678835.1"/>
    <property type="molecule type" value="Genomic_DNA"/>
</dbReference>